<dbReference type="AlphaFoldDB" id="A0A071M1Z3"/>
<accession>A0A071M1Z3</accession>
<evidence type="ECO:0000313" key="1">
    <source>
        <dbReference type="EMBL" id="KEA54994.1"/>
    </source>
</evidence>
<organism evidence="1">
    <name type="scientific">Burkholderia cenocepacia</name>
    <dbReference type="NCBI Taxonomy" id="95486"/>
    <lineage>
        <taxon>Bacteria</taxon>
        <taxon>Pseudomonadati</taxon>
        <taxon>Pseudomonadota</taxon>
        <taxon>Betaproteobacteria</taxon>
        <taxon>Burkholderiales</taxon>
        <taxon>Burkholderiaceae</taxon>
        <taxon>Burkholderia</taxon>
        <taxon>Burkholderia cepacia complex</taxon>
    </lineage>
</organism>
<dbReference type="PANTHER" id="PTHR48229">
    <property type="entry name" value="CAIB/BAIF FAMILY ENZYME (AFU_ORTHOLOGUE AFUA_1G05360)-RELATED"/>
    <property type="match status" value="1"/>
</dbReference>
<comment type="caution">
    <text evidence="1">The sequence shown here is derived from an EMBL/GenBank/DDBJ whole genome shotgun (WGS) entry which is preliminary data.</text>
</comment>
<dbReference type="InterPro" id="IPR003673">
    <property type="entry name" value="CoA-Trfase_fam_III"/>
</dbReference>
<dbReference type="InterPro" id="IPR023606">
    <property type="entry name" value="CoA-Trfase_III_dom_1_sf"/>
</dbReference>
<gene>
    <name evidence="1" type="ORF">DT99_35365</name>
</gene>
<name>A0A071M1Z3_9BURK</name>
<dbReference type="InterPro" id="IPR052985">
    <property type="entry name" value="CoA-trans_III_biosynth/detox"/>
</dbReference>
<dbReference type="OrthoDB" id="9058532at2"/>
<dbReference type="SUPFAM" id="SSF89796">
    <property type="entry name" value="CoA-transferase family III (CaiB/BaiF)"/>
    <property type="match status" value="2"/>
</dbReference>
<protein>
    <submittedName>
        <fullName evidence="1">CAIB/BAIF family CoA transferase</fullName>
    </submittedName>
</protein>
<dbReference type="Pfam" id="PF02515">
    <property type="entry name" value="CoA_transf_3"/>
    <property type="match status" value="1"/>
</dbReference>
<dbReference type="EMBL" id="JJOA01000076">
    <property type="protein sequence ID" value="KEA54994.1"/>
    <property type="molecule type" value="Genomic_DNA"/>
</dbReference>
<proteinExistence type="predicted"/>
<keyword evidence="1" id="KW-0808">Transferase</keyword>
<dbReference type="Gene3D" id="3.40.50.10540">
    <property type="entry name" value="Crotonobetainyl-coa:carnitine coa-transferase, domain 1"/>
    <property type="match status" value="1"/>
</dbReference>
<reference evidence="1" key="1">
    <citation type="submission" date="2014-04" db="EMBL/GenBank/DDBJ databases">
        <title>In planta biocontrol of soil-borne Fusarium wilt of banana through a plant endophytic bacterium, Burkholderia cenocepacia 869T2.</title>
        <authorList>
            <person name="Ho Y.-N."/>
            <person name="Chiang H.-M."/>
            <person name="Chao C.-P."/>
            <person name="Su C.-C."/>
            <person name="Hsu H.-F."/>
            <person name="Guo C.-T."/>
            <person name="Hsieh J.-L."/>
            <person name="Huang C.-C."/>
        </authorList>
    </citation>
    <scope>NUCLEOTIDE SEQUENCE [LARGE SCALE GENOMIC DNA]</scope>
    <source>
        <strain evidence="1">869T2</strain>
    </source>
</reference>
<dbReference type="GO" id="GO:0016740">
    <property type="term" value="F:transferase activity"/>
    <property type="evidence" value="ECO:0007669"/>
    <property type="project" value="UniProtKB-KW"/>
</dbReference>
<dbReference type="PANTHER" id="PTHR48229:SF1">
    <property type="entry name" value="ALPHA METHYLACYL-COA RACEMASE-RELATED"/>
    <property type="match status" value="1"/>
</dbReference>
<sequence>MRADQISGVATTAGEGPISHPLQALWAALGGAPHFLERCRFSGSGELPSAFRVTDLASAAIGAAGAAVAELVCESTGTSPAVHVDRRMASLWFGTSLRPSGWTLPPQWDPVAGNYRARDRWIRLHTNAPHHRQAALTVLGCAADAQAVARAVGRWDAEALEDAIVGRGGCAAVMYSREEWAAHPQGKAVAAEPLLHVHATQAVASRDWQPARDRPLRGIRVLDLTRILAGPVATRFLAGLGADVLRIDPYGWEEPGTVPDVVLGKRCARLDLKQPADLATLKRLLRGADIVVHGYRADALARLGLDAARRRELNPALVDVSLDAYGWSGAWHCRRGFDSLIQMSTGIADAGMRAAGSDAPVNLPVQAIDHATGYLMAASAVRGLTARLKDGAGTEVRASLARTSAVLQLRSEPMSDVVALVPETEHDRANHVEATSWGPATRLLPPLRIEGAPLAWFHPARALGAYEPRWLDSNVGL</sequence>